<proteinExistence type="predicted"/>
<dbReference type="EMBL" id="CP029989">
    <property type="protein sequence ID" value="AXC73007.1"/>
    <property type="molecule type" value="Genomic_DNA"/>
</dbReference>
<evidence type="ECO:0000313" key="2">
    <source>
        <dbReference type="EMBL" id="AXC71537.1"/>
    </source>
</evidence>
<dbReference type="SUPFAM" id="SSF49373">
    <property type="entry name" value="Invasin/intimin cell-adhesion fragments"/>
    <property type="match status" value="1"/>
</dbReference>
<sequence length="246" mass="25927">MTAPNPLEKVKGAGTTLWLYTGNGDAYANPLNDNGWLRLAKVKDLQPGEMTADAEDDNYLDDEEADWKATAQGQKSAGDTSITLAWKPGESGQKKLIDLFDSGNVESWRIKYPNGTVDVFKGWISSLGKTVQAKEAITRTVKITGVGRPHMAEEDAAPTVSVTSLSVNPTSASVNVGATTTVTFTVKPDNATDKSLRVATSDPTIATVVQADNIASIKGVKAGTAKIIGITSDGNFAVIADITVQV</sequence>
<evidence type="ECO:0000313" key="3">
    <source>
        <dbReference type="EMBL" id="AXC73007.1"/>
    </source>
</evidence>
<dbReference type="Gene3D" id="4.10.410.40">
    <property type="match status" value="1"/>
</dbReference>
<dbReference type="InterPro" id="IPR008964">
    <property type="entry name" value="Invasin/intimin_cell_adhesion"/>
</dbReference>
<dbReference type="InterPro" id="IPR003343">
    <property type="entry name" value="Big_2"/>
</dbReference>
<dbReference type="InterPro" id="IPR032494">
    <property type="entry name" value="Phage_TTP_N"/>
</dbReference>
<dbReference type="RefSeq" id="WP_154714427.1">
    <property type="nucleotide sequence ID" value="NZ_CP029989.1"/>
</dbReference>
<organism evidence="2 4">
    <name type="scientific">Salmonella enterica subsp. diarizonae serovar 48:i:z</name>
    <dbReference type="NCBI Taxonomy" id="1192842"/>
    <lineage>
        <taxon>Bacteria</taxon>
        <taxon>Pseudomonadati</taxon>
        <taxon>Pseudomonadota</taxon>
        <taxon>Gammaproteobacteria</taxon>
        <taxon>Enterobacterales</taxon>
        <taxon>Enterobacteriaceae</taxon>
        <taxon>Salmonella</taxon>
    </lineage>
</organism>
<protein>
    <submittedName>
        <fullName evidence="2">Phage tail protein</fullName>
    </submittedName>
</protein>
<dbReference type="SMART" id="SM00635">
    <property type="entry name" value="BID_2"/>
    <property type="match status" value="1"/>
</dbReference>
<gene>
    <name evidence="2" type="ORF">DOE59_07975</name>
    <name evidence="3" type="ORF">DOE59_16410</name>
</gene>
<feature type="domain" description="BIG2" evidence="1">
    <location>
        <begin position="161"/>
        <end position="241"/>
    </location>
</feature>
<dbReference type="Proteomes" id="UP000252003">
    <property type="component" value="Chromosome"/>
</dbReference>
<evidence type="ECO:0000259" key="1">
    <source>
        <dbReference type="SMART" id="SM00635"/>
    </source>
</evidence>
<accession>A0A7U6BCP3</accession>
<dbReference type="Gene3D" id="2.60.40.1080">
    <property type="match status" value="1"/>
</dbReference>
<dbReference type="Pfam" id="PF16461">
    <property type="entry name" value="Phage_TTP_12"/>
    <property type="match status" value="1"/>
</dbReference>
<name>A0A7U6BCP3_SALDZ</name>
<dbReference type="Pfam" id="PF02368">
    <property type="entry name" value="Big_2"/>
    <property type="match status" value="1"/>
</dbReference>
<reference evidence="2 4" key="1">
    <citation type="submission" date="2018-06" db="EMBL/GenBank/DDBJ databases">
        <title>Salmonella Enterica genomes from various sources.</title>
        <authorList>
            <person name="Nash J.H.E."/>
            <person name="Robertson J."/>
            <person name="Bessonov K."/>
        </authorList>
    </citation>
    <scope>NUCLEOTIDE SEQUENCE [LARGE SCALE GENOMIC DNA]</scope>
    <source>
        <strain evidence="2 4">SA20121591</strain>
    </source>
</reference>
<dbReference type="EMBL" id="CP029989">
    <property type="protein sequence ID" value="AXC71537.1"/>
    <property type="molecule type" value="Genomic_DNA"/>
</dbReference>
<evidence type="ECO:0000313" key="4">
    <source>
        <dbReference type="Proteomes" id="UP000252003"/>
    </source>
</evidence>
<dbReference type="AlphaFoldDB" id="A0A7U6BCP3"/>